<reference evidence="8" key="1">
    <citation type="journal article" date="2020" name="BMC Genomics">
        <title>Correction to: Identification and distribution of gene clusters required for synthesis of sphingolipid metabolism inhibitors in diverse species of the filamentous fungus Fusarium.</title>
        <authorList>
            <person name="Kim H.S."/>
            <person name="Lohmar J.M."/>
            <person name="Busman M."/>
            <person name="Brown D.W."/>
            <person name="Naumann T.A."/>
            <person name="Divon H.H."/>
            <person name="Lysoe E."/>
            <person name="Uhlig S."/>
            <person name="Proctor R.H."/>
        </authorList>
    </citation>
    <scope>NUCLEOTIDE SEQUENCE</scope>
    <source>
        <strain evidence="8">NRRL 20472</strain>
    </source>
</reference>
<keyword evidence="9" id="KW-1185">Reference proteome</keyword>
<feature type="transmembrane region" description="Helical" evidence="7">
    <location>
        <begin position="160"/>
        <end position="180"/>
    </location>
</feature>
<evidence type="ECO:0000256" key="1">
    <source>
        <dbReference type="ARBA" id="ARBA00004141"/>
    </source>
</evidence>
<dbReference type="OrthoDB" id="3648309at2759"/>
<evidence type="ECO:0000256" key="4">
    <source>
        <dbReference type="ARBA" id="ARBA00022989"/>
    </source>
</evidence>
<comment type="similarity">
    <text evidence="2">Belongs to the acetate uptake transporter (AceTr) (TC 2.A.96) family.</text>
</comment>
<feature type="transmembrane region" description="Helical" evidence="7">
    <location>
        <begin position="119"/>
        <end position="140"/>
    </location>
</feature>
<keyword evidence="4 7" id="KW-1133">Transmembrane helix</keyword>
<accession>A0A8H4U6B5</accession>
<feature type="region of interest" description="Disordered" evidence="6">
    <location>
        <begin position="1"/>
        <end position="23"/>
    </location>
</feature>
<keyword evidence="3 7" id="KW-0812">Transmembrane</keyword>
<feature type="transmembrane region" description="Helical" evidence="7">
    <location>
        <begin position="187"/>
        <end position="210"/>
    </location>
</feature>
<feature type="transmembrane region" description="Helical" evidence="7">
    <location>
        <begin position="235"/>
        <end position="256"/>
    </location>
</feature>
<dbReference type="Pfam" id="PF01184">
    <property type="entry name" value="Gpr1_Fun34_YaaH"/>
    <property type="match status" value="1"/>
</dbReference>
<dbReference type="AlphaFoldDB" id="A0A8H4U6B5"/>
<dbReference type="Proteomes" id="UP000622797">
    <property type="component" value="Unassembled WGS sequence"/>
</dbReference>
<keyword evidence="5 7" id="KW-0472">Membrane</keyword>
<sequence>MSPDPSPNGKPRSEHRNDLDQVQTATSIPISPELFEQLYLQPHNRVKGNLRKTFGNPTPVALCGFLMCSTPASMSLLGWQGAGGFAAAANVGAYFGMGGLLLVLGGIGEWILGNTFPSVVFFTFGGFWLAFGTTIVPDSGAYSTYSTTDAAADGLAEPQFYATFSFFLVAMAMLCAVYAVASIRTNVAFLVVFVLLVICFGCLSASFFAVAQGSPDLARRCQHAGAGLLLATSFLGWYMVASLLFLAVDFPILLPLGDLSTIVHGRNQAKKDVYWKLDWLKG</sequence>
<dbReference type="PANTHER" id="PTHR31123:SF4">
    <property type="entry name" value="PROTEIN ALCS"/>
    <property type="match status" value="1"/>
</dbReference>
<dbReference type="InterPro" id="IPR000791">
    <property type="entry name" value="Gpr1/Fun34/SatP-like"/>
</dbReference>
<dbReference type="GO" id="GO:0015123">
    <property type="term" value="F:acetate transmembrane transporter activity"/>
    <property type="evidence" value="ECO:0007669"/>
    <property type="project" value="TreeGrafter"/>
</dbReference>
<evidence type="ECO:0000256" key="5">
    <source>
        <dbReference type="ARBA" id="ARBA00023136"/>
    </source>
</evidence>
<name>A0A8H4U6B5_9HYPO</name>
<evidence type="ECO:0000256" key="3">
    <source>
        <dbReference type="ARBA" id="ARBA00022692"/>
    </source>
</evidence>
<comment type="subcellular location">
    <subcellularLocation>
        <location evidence="1">Membrane</location>
        <topology evidence="1">Multi-pass membrane protein</topology>
    </subcellularLocation>
</comment>
<protein>
    <submittedName>
        <fullName evidence="8">Uncharacterized protein</fullName>
    </submittedName>
</protein>
<evidence type="ECO:0000256" key="2">
    <source>
        <dbReference type="ARBA" id="ARBA00005587"/>
    </source>
</evidence>
<organism evidence="8 9">
    <name type="scientific">Fusarium sarcochroum</name>
    <dbReference type="NCBI Taxonomy" id="1208366"/>
    <lineage>
        <taxon>Eukaryota</taxon>
        <taxon>Fungi</taxon>
        <taxon>Dikarya</taxon>
        <taxon>Ascomycota</taxon>
        <taxon>Pezizomycotina</taxon>
        <taxon>Sordariomycetes</taxon>
        <taxon>Hypocreomycetidae</taxon>
        <taxon>Hypocreales</taxon>
        <taxon>Nectriaceae</taxon>
        <taxon>Fusarium</taxon>
        <taxon>Fusarium lateritium species complex</taxon>
    </lineage>
</organism>
<dbReference type="EMBL" id="JABEXW010000127">
    <property type="protein sequence ID" value="KAF4970345.1"/>
    <property type="molecule type" value="Genomic_DNA"/>
</dbReference>
<evidence type="ECO:0000313" key="9">
    <source>
        <dbReference type="Proteomes" id="UP000622797"/>
    </source>
</evidence>
<dbReference type="InterPro" id="IPR051633">
    <property type="entry name" value="AceTr"/>
</dbReference>
<evidence type="ECO:0000256" key="6">
    <source>
        <dbReference type="SAM" id="MobiDB-lite"/>
    </source>
</evidence>
<proteinExistence type="inferred from homology"/>
<dbReference type="PANTHER" id="PTHR31123">
    <property type="entry name" value="ACCUMULATION OF DYADS PROTEIN 2-RELATED"/>
    <property type="match status" value="1"/>
</dbReference>
<reference evidence="8" key="2">
    <citation type="submission" date="2020-05" db="EMBL/GenBank/DDBJ databases">
        <authorList>
            <person name="Kim H.-S."/>
            <person name="Proctor R.H."/>
            <person name="Brown D.W."/>
        </authorList>
    </citation>
    <scope>NUCLEOTIDE SEQUENCE</scope>
    <source>
        <strain evidence="8">NRRL 20472</strain>
    </source>
</reference>
<comment type="caution">
    <text evidence="8">The sequence shown here is derived from an EMBL/GenBank/DDBJ whole genome shotgun (WGS) entry which is preliminary data.</text>
</comment>
<dbReference type="GO" id="GO:0005886">
    <property type="term" value="C:plasma membrane"/>
    <property type="evidence" value="ECO:0007669"/>
    <property type="project" value="TreeGrafter"/>
</dbReference>
<evidence type="ECO:0000313" key="8">
    <source>
        <dbReference type="EMBL" id="KAF4970345.1"/>
    </source>
</evidence>
<gene>
    <name evidence="8" type="ORF">FSARC_2601</name>
</gene>
<feature type="transmembrane region" description="Helical" evidence="7">
    <location>
        <begin position="91"/>
        <end position="112"/>
    </location>
</feature>
<evidence type="ECO:0000256" key="7">
    <source>
        <dbReference type="SAM" id="Phobius"/>
    </source>
</evidence>